<dbReference type="Gene3D" id="2.40.30.10">
    <property type="entry name" value="Translation factors"/>
    <property type="match status" value="1"/>
</dbReference>
<comment type="similarity">
    <text evidence="3">Belongs to the peptidase U32 family.</text>
</comment>
<keyword evidence="6" id="KW-1185">Reference proteome</keyword>
<protein>
    <recommendedName>
        <fullName evidence="4">Peptidase family U32 C-terminal domain-containing protein</fullName>
    </recommendedName>
</protein>
<feature type="domain" description="Peptidase family U32 C-terminal" evidence="4">
    <location>
        <begin position="325"/>
        <end position="407"/>
    </location>
</feature>
<dbReference type="RefSeq" id="WP_069703032.1">
    <property type="nucleotide sequence ID" value="NZ_MJAT01000037.1"/>
</dbReference>
<evidence type="ECO:0000256" key="1">
    <source>
        <dbReference type="ARBA" id="ARBA00022670"/>
    </source>
</evidence>
<evidence type="ECO:0000313" key="6">
    <source>
        <dbReference type="Proteomes" id="UP000095255"/>
    </source>
</evidence>
<keyword evidence="2" id="KW-0378">Hydrolase</keyword>
<reference evidence="5 6" key="1">
    <citation type="submission" date="2016-09" db="EMBL/GenBank/DDBJ databases">
        <title>Desulfuribacillus arsenicus sp. nov., an obligately anaerobic, dissimilatory arsenic- and antimonate-reducing bacterium isolated from anoxic sediments.</title>
        <authorList>
            <person name="Abin C.A."/>
            <person name="Hollibaugh J.T."/>
        </authorList>
    </citation>
    <scope>NUCLEOTIDE SEQUENCE [LARGE SCALE GENOMIC DNA]</scope>
    <source>
        <strain evidence="5 6">MLFW-2</strain>
    </source>
</reference>
<evidence type="ECO:0000313" key="5">
    <source>
        <dbReference type="EMBL" id="OEH84605.1"/>
    </source>
</evidence>
<dbReference type="GO" id="GO:0006508">
    <property type="term" value="P:proteolysis"/>
    <property type="evidence" value="ECO:0007669"/>
    <property type="project" value="UniProtKB-KW"/>
</dbReference>
<organism evidence="5 6">
    <name type="scientific">Desulfuribacillus stibiiarsenatis</name>
    <dbReference type="NCBI Taxonomy" id="1390249"/>
    <lineage>
        <taxon>Bacteria</taxon>
        <taxon>Bacillati</taxon>
        <taxon>Bacillota</taxon>
        <taxon>Desulfuribacillia</taxon>
        <taxon>Desulfuribacillales</taxon>
        <taxon>Desulfuribacillaceae</taxon>
        <taxon>Desulfuribacillus</taxon>
    </lineage>
</organism>
<dbReference type="PANTHER" id="PTHR30217:SF6">
    <property type="entry name" value="TRNA HYDROXYLATION PROTEIN P"/>
    <property type="match status" value="1"/>
</dbReference>
<dbReference type="STRING" id="1390249.BHU72_08910"/>
<dbReference type="EMBL" id="MJAT01000037">
    <property type="protein sequence ID" value="OEH84605.1"/>
    <property type="molecule type" value="Genomic_DNA"/>
</dbReference>
<dbReference type="GO" id="GO:0008233">
    <property type="term" value="F:peptidase activity"/>
    <property type="evidence" value="ECO:0007669"/>
    <property type="project" value="UniProtKB-KW"/>
</dbReference>
<sequence>MKKPELLSPAGNLEKLKMAVRYGADAVYIAGERFGLRKAAGNFTFQDMREGVEFAHSHQAKVYVAANIIAHNDDLVGLDEYLIEVAKTGIDAIIFADPAIYMAAKRVIPEMPLHVSTQASTTNWQTVKFWADLGVERVVLARELSLQEITEVHKNVNTEIECFVHGAMCVAYSGRCLLSNYMANRDANRGGCAQSCRWNYSVATEQNIEHANEQSQKQWSLKTEGHYLMNSRDLCMVEHIPEMIQAGITSFKIEGRMKSIHYVATVTNVYRQAIDLYLQNPDAYKVDPNWIKEIQKASHRPLSTGFYLQKPTEKEQMYRAGEQFRRYDFVGMVMEYNEETRIATVEQRNNFKVGDELEVVSPGGVHFQQLIHWITNAKGEQVDVAPHPLEIVYIPMDQPVKPYSLFRKESSISVDA</sequence>
<dbReference type="Pfam" id="PF01136">
    <property type="entry name" value="Peptidase_U32"/>
    <property type="match status" value="1"/>
</dbReference>
<dbReference type="OrthoDB" id="9807498at2"/>
<dbReference type="InterPro" id="IPR001539">
    <property type="entry name" value="Peptidase_U32"/>
</dbReference>
<dbReference type="PROSITE" id="PS01276">
    <property type="entry name" value="PEPTIDASE_U32"/>
    <property type="match status" value="1"/>
</dbReference>
<name>A0A1E5L381_9FIRM</name>
<proteinExistence type="inferred from homology"/>
<evidence type="ECO:0000259" key="4">
    <source>
        <dbReference type="Pfam" id="PF16325"/>
    </source>
</evidence>
<keyword evidence="1" id="KW-0645">Protease</keyword>
<dbReference type="PANTHER" id="PTHR30217">
    <property type="entry name" value="PEPTIDASE U32 FAMILY"/>
    <property type="match status" value="1"/>
</dbReference>
<dbReference type="AlphaFoldDB" id="A0A1E5L381"/>
<evidence type="ECO:0000256" key="2">
    <source>
        <dbReference type="ARBA" id="ARBA00022801"/>
    </source>
</evidence>
<dbReference type="Pfam" id="PF16325">
    <property type="entry name" value="Peptidase_U32_C"/>
    <property type="match status" value="1"/>
</dbReference>
<evidence type="ECO:0000256" key="3">
    <source>
        <dbReference type="ARBA" id="ARBA00038374"/>
    </source>
</evidence>
<dbReference type="Proteomes" id="UP000095255">
    <property type="component" value="Unassembled WGS sequence"/>
</dbReference>
<dbReference type="InterPro" id="IPR032525">
    <property type="entry name" value="Peptidase_U32_C"/>
</dbReference>
<gene>
    <name evidence="5" type="ORF">BHU72_08910</name>
</gene>
<dbReference type="InterPro" id="IPR051454">
    <property type="entry name" value="RNA/ubiquinone_mod_enzymes"/>
</dbReference>
<accession>A0A1E5L381</accession>
<comment type="caution">
    <text evidence="5">The sequence shown here is derived from an EMBL/GenBank/DDBJ whole genome shotgun (WGS) entry which is preliminary data.</text>
</comment>